<evidence type="ECO:0000256" key="1">
    <source>
        <dbReference type="ARBA" id="ARBA00022490"/>
    </source>
</evidence>
<evidence type="ECO:0000256" key="4">
    <source>
        <dbReference type="ARBA" id="ARBA00022679"/>
    </source>
</evidence>
<keyword evidence="3 6" id="KW-0489">Methyltransferase</keyword>
<dbReference type="NCBIfam" id="TIGR00138">
    <property type="entry name" value="rsmG_gidB"/>
    <property type="match status" value="1"/>
</dbReference>
<organism evidence="7 8">
    <name type="scientific">Candidatus Sulfotelmatobacter kueseliae</name>
    <dbReference type="NCBI Taxonomy" id="2042962"/>
    <lineage>
        <taxon>Bacteria</taxon>
        <taxon>Pseudomonadati</taxon>
        <taxon>Acidobacteriota</taxon>
        <taxon>Terriglobia</taxon>
        <taxon>Terriglobales</taxon>
        <taxon>Candidatus Korobacteraceae</taxon>
        <taxon>Candidatus Sulfotelmatobacter</taxon>
    </lineage>
</organism>
<dbReference type="GO" id="GO:0005829">
    <property type="term" value="C:cytosol"/>
    <property type="evidence" value="ECO:0007669"/>
    <property type="project" value="TreeGrafter"/>
</dbReference>
<dbReference type="InterPro" id="IPR029063">
    <property type="entry name" value="SAM-dependent_MTases_sf"/>
</dbReference>
<dbReference type="SUPFAM" id="SSF53335">
    <property type="entry name" value="S-adenosyl-L-methionine-dependent methyltransferases"/>
    <property type="match status" value="1"/>
</dbReference>
<dbReference type="AlphaFoldDB" id="A0A2U3KHD7"/>
<keyword evidence="2 6" id="KW-0698">rRNA processing</keyword>
<sequence length="245" mass="26401">MHLARIAELLQPFLSRASNPCHSEPANAGEEPAVLSPAQLHDISTYIDILLRWNARINLTAIRDPEAIVTRHFGESLFAARYLFPNAGRQGKKDKNSSASSVSSAVKDFDVADLGSGAGFPGLPIKLWAPDISLTLIESSHKKAAFLREVTRALTLTDVNIQAARAETLPAASFQLVTLRAVERFASILPVAANLVAPAGRLALLIGSTQFDPARSLLPELSWSDPEPVPLSHTRILAVAHRPAQ</sequence>
<proteinExistence type="inferred from homology"/>
<dbReference type="Gene3D" id="3.40.50.150">
    <property type="entry name" value="Vaccinia Virus protein VP39"/>
    <property type="match status" value="1"/>
</dbReference>
<keyword evidence="5 6" id="KW-0949">S-adenosyl-L-methionine</keyword>
<evidence type="ECO:0000256" key="3">
    <source>
        <dbReference type="ARBA" id="ARBA00022603"/>
    </source>
</evidence>
<dbReference type="Proteomes" id="UP000238701">
    <property type="component" value="Unassembled WGS sequence"/>
</dbReference>
<comment type="subcellular location">
    <subcellularLocation>
        <location evidence="6">Cytoplasm</location>
    </subcellularLocation>
</comment>
<feature type="binding site" evidence="6">
    <location>
        <begin position="166"/>
        <end position="167"/>
    </location>
    <ligand>
        <name>S-adenosyl-L-methionine</name>
        <dbReference type="ChEBI" id="CHEBI:59789"/>
    </ligand>
</feature>
<evidence type="ECO:0000313" key="8">
    <source>
        <dbReference type="Proteomes" id="UP000238701"/>
    </source>
</evidence>
<dbReference type="Pfam" id="PF02527">
    <property type="entry name" value="GidB"/>
    <property type="match status" value="2"/>
</dbReference>
<dbReference type="HAMAP" id="MF_00074">
    <property type="entry name" value="16SrRNA_methyltr_G"/>
    <property type="match status" value="1"/>
</dbReference>
<accession>A0A2U3KHD7</accession>
<evidence type="ECO:0000256" key="5">
    <source>
        <dbReference type="ARBA" id="ARBA00022691"/>
    </source>
</evidence>
<comment type="similarity">
    <text evidence="6">Belongs to the methyltransferase superfamily. RNA methyltransferase RsmG family.</text>
</comment>
<keyword evidence="1 6" id="KW-0963">Cytoplasm</keyword>
<dbReference type="OrthoDB" id="9808773at2"/>
<dbReference type="InterPro" id="IPR003682">
    <property type="entry name" value="rRNA_ssu_MeTfrase_G"/>
</dbReference>
<name>A0A2U3KHD7_9BACT</name>
<gene>
    <name evidence="6 7" type="primary">rsmG</name>
    <name evidence="7" type="ORF">SBA1_230006</name>
</gene>
<feature type="binding site" evidence="6">
    <location>
        <position position="115"/>
    </location>
    <ligand>
        <name>S-adenosyl-L-methionine</name>
        <dbReference type="ChEBI" id="CHEBI:59789"/>
    </ligand>
</feature>
<keyword evidence="4 6" id="KW-0808">Transferase</keyword>
<feature type="binding site" evidence="6">
    <location>
        <position position="180"/>
    </location>
    <ligand>
        <name>S-adenosyl-L-methionine</name>
        <dbReference type="ChEBI" id="CHEBI:59789"/>
    </ligand>
</feature>
<feature type="binding site" evidence="6">
    <location>
        <begin position="138"/>
        <end position="140"/>
    </location>
    <ligand>
        <name>S-adenosyl-L-methionine</name>
        <dbReference type="ChEBI" id="CHEBI:59789"/>
    </ligand>
</feature>
<evidence type="ECO:0000256" key="2">
    <source>
        <dbReference type="ARBA" id="ARBA00022552"/>
    </source>
</evidence>
<dbReference type="EC" id="2.1.1.-" evidence="6"/>
<evidence type="ECO:0000256" key="6">
    <source>
        <dbReference type="HAMAP-Rule" id="MF_00074"/>
    </source>
</evidence>
<evidence type="ECO:0000313" key="7">
    <source>
        <dbReference type="EMBL" id="SPF38940.1"/>
    </source>
</evidence>
<reference evidence="8" key="1">
    <citation type="submission" date="2018-02" db="EMBL/GenBank/DDBJ databases">
        <authorList>
            <person name="Hausmann B."/>
        </authorList>
    </citation>
    <scope>NUCLEOTIDE SEQUENCE [LARGE SCALE GENOMIC DNA]</scope>
    <source>
        <strain evidence="8">Peat soil MAG SbA1</strain>
    </source>
</reference>
<dbReference type="PANTHER" id="PTHR31760">
    <property type="entry name" value="S-ADENOSYL-L-METHIONINE-DEPENDENT METHYLTRANSFERASES SUPERFAMILY PROTEIN"/>
    <property type="match status" value="1"/>
</dbReference>
<dbReference type="EMBL" id="OMOD01000115">
    <property type="protein sequence ID" value="SPF38940.1"/>
    <property type="molecule type" value="Genomic_DNA"/>
</dbReference>
<comment type="function">
    <text evidence="6">Specifically methylates the N7 position of a guanine in 16S rRNA.</text>
</comment>
<protein>
    <recommendedName>
        <fullName evidence="6">Ribosomal RNA small subunit methyltransferase G</fullName>
        <ecNumber evidence="6">2.1.1.-</ecNumber>
    </recommendedName>
    <alternativeName>
        <fullName evidence="6">16S rRNA 7-methylguanosine methyltransferase</fullName>
        <shortName evidence="6">16S rRNA m7G methyltransferase</shortName>
    </alternativeName>
</protein>
<dbReference type="PANTHER" id="PTHR31760:SF0">
    <property type="entry name" value="S-ADENOSYL-L-METHIONINE-DEPENDENT METHYLTRANSFERASES SUPERFAMILY PROTEIN"/>
    <property type="match status" value="1"/>
</dbReference>
<feature type="binding site" evidence="6">
    <location>
        <position position="120"/>
    </location>
    <ligand>
        <name>S-adenosyl-L-methionine</name>
        <dbReference type="ChEBI" id="CHEBI:59789"/>
    </ligand>
</feature>
<dbReference type="GO" id="GO:0070043">
    <property type="term" value="F:rRNA (guanine-N7-)-methyltransferase activity"/>
    <property type="evidence" value="ECO:0007669"/>
    <property type="project" value="UniProtKB-UniRule"/>
</dbReference>
<dbReference type="CDD" id="cd02440">
    <property type="entry name" value="AdoMet_MTases"/>
    <property type="match status" value="1"/>
</dbReference>